<feature type="compositionally biased region" description="Polar residues" evidence="1">
    <location>
        <begin position="23"/>
        <end position="38"/>
    </location>
</feature>
<evidence type="ECO:0000313" key="2">
    <source>
        <dbReference type="EMBL" id="KAJ1720168.1"/>
    </source>
</evidence>
<protein>
    <submittedName>
        <fullName evidence="2">Uncharacterized protein</fullName>
    </submittedName>
</protein>
<reference evidence="2" key="1">
    <citation type="submission" date="2022-07" db="EMBL/GenBank/DDBJ databases">
        <title>Phylogenomic reconstructions and comparative analyses of Kickxellomycotina fungi.</title>
        <authorList>
            <person name="Reynolds N.K."/>
            <person name="Stajich J.E."/>
            <person name="Barry K."/>
            <person name="Grigoriev I.V."/>
            <person name="Crous P."/>
            <person name="Smith M.E."/>
        </authorList>
    </citation>
    <scope>NUCLEOTIDE SEQUENCE</scope>
    <source>
        <strain evidence="2">NBRC 32514</strain>
    </source>
</reference>
<dbReference type="SUPFAM" id="SSF49313">
    <property type="entry name" value="Cadherin-like"/>
    <property type="match status" value="1"/>
</dbReference>
<feature type="compositionally biased region" description="Low complexity" evidence="1">
    <location>
        <begin position="402"/>
        <end position="418"/>
    </location>
</feature>
<proteinExistence type="predicted"/>
<feature type="compositionally biased region" description="Polar residues" evidence="1">
    <location>
        <begin position="117"/>
        <end position="138"/>
    </location>
</feature>
<dbReference type="EMBL" id="JANBOJ010000288">
    <property type="protein sequence ID" value="KAJ1720168.1"/>
    <property type="molecule type" value="Genomic_DNA"/>
</dbReference>
<dbReference type="InterPro" id="IPR015919">
    <property type="entry name" value="Cadherin-like_sf"/>
</dbReference>
<dbReference type="OrthoDB" id="409625at2759"/>
<feature type="compositionally biased region" description="Low complexity" evidence="1">
    <location>
        <begin position="364"/>
        <end position="393"/>
    </location>
</feature>
<dbReference type="GO" id="GO:0016020">
    <property type="term" value="C:membrane"/>
    <property type="evidence" value="ECO:0007669"/>
    <property type="project" value="InterPro"/>
</dbReference>
<evidence type="ECO:0000313" key="3">
    <source>
        <dbReference type="Proteomes" id="UP001149813"/>
    </source>
</evidence>
<feature type="region of interest" description="Disordered" evidence="1">
    <location>
        <begin position="116"/>
        <end position="138"/>
    </location>
</feature>
<organism evidence="2 3">
    <name type="scientific">Coemansia erecta</name>
    <dbReference type="NCBI Taxonomy" id="147472"/>
    <lineage>
        <taxon>Eukaryota</taxon>
        <taxon>Fungi</taxon>
        <taxon>Fungi incertae sedis</taxon>
        <taxon>Zoopagomycota</taxon>
        <taxon>Kickxellomycotina</taxon>
        <taxon>Kickxellomycetes</taxon>
        <taxon>Kickxellales</taxon>
        <taxon>Kickxellaceae</taxon>
        <taxon>Coemansia</taxon>
    </lineage>
</organism>
<evidence type="ECO:0000256" key="1">
    <source>
        <dbReference type="SAM" id="MobiDB-lite"/>
    </source>
</evidence>
<comment type="caution">
    <text evidence="2">The sequence shown here is derived from an EMBL/GenBank/DDBJ whole genome shotgun (WGS) entry which is preliminary data.</text>
</comment>
<name>A0A9W7XWX3_9FUNG</name>
<gene>
    <name evidence="2" type="ORF">LPJ53_005172</name>
</gene>
<feature type="region of interest" description="Disordered" evidence="1">
    <location>
        <begin position="573"/>
        <end position="606"/>
    </location>
</feature>
<feature type="region of interest" description="Disordered" evidence="1">
    <location>
        <begin position="23"/>
        <end position="84"/>
    </location>
</feature>
<dbReference type="Proteomes" id="UP001149813">
    <property type="component" value="Unassembled WGS sequence"/>
</dbReference>
<accession>A0A9W7XWX3</accession>
<keyword evidence="3" id="KW-1185">Reference proteome</keyword>
<feature type="compositionally biased region" description="Low complexity" evidence="1">
    <location>
        <begin position="582"/>
        <end position="591"/>
    </location>
</feature>
<dbReference type="AlphaFoldDB" id="A0A9W7XWX3"/>
<feature type="compositionally biased region" description="Pro residues" evidence="1">
    <location>
        <begin position="592"/>
        <end position="604"/>
    </location>
</feature>
<dbReference type="GO" id="GO:0005509">
    <property type="term" value="F:calcium ion binding"/>
    <property type="evidence" value="ECO:0007669"/>
    <property type="project" value="InterPro"/>
</dbReference>
<feature type="region of interest" description="Disordered" evidence="1">
    <location>
        <begin position="358"/>
        <end position="427"/>
    </location>
</feature>
<sequence length="839" mass="91999">MSREPDVPGYPLDEASRAIASLCSNIRGSSEDSMNTEQQAKRRRTDSKATDPESLAIDSLSTKQSPSAARRTPSDAHSLPSIRSPVTPAVQNLHIQPPPNTYYQEAFDTGIYHSQHHTPQSHLSVGSQTTNTPVTSVSGIGSQQARYFGTVVPQTQQQPRDGQQLGMAAAHAASASPAMPAVISSATAINPPRSSLSQQFVTPPAIPATLLAQSSAVGNSDYNMWFYSQQQQQQQQHQVAAAAAAADRSASAATAAAAVGGMASSASVSPVSQHAIASADHQYPIQGHFDSQMRYMAVPGQTSAMPKPFNSASIPLERSIRGSNPASVVGTAPNVLQSYHHYQSAAAHSQYANYYNAQHHHPQQPHQQKQQQHQQPQPQIHQQTPPYQYQTPHYYHHHHHQQQPTQSHQQAAHAHQYQSPGQHSVHSQMASAFPTPASAMSAAVVAAAIGDGSSDHASLSNSVSSSVLQSGAYAVVHTPTDQVSAAQVAAAVAAATASVHSHPVVGSGAVSGTAPIMSSGSTPGSVVSRLGIGYSDIDQTGIPAFKFAVNMQSSGDTNIPEYFENYTQSYMASAAHSHHQQQQHQQQQTQQLPPPLPMIEPNPSSPTEQILDHDLIIQLDKLFMRYLEQICSNNITVDSEGESIHQTQMAKKLEKLEQCTEFRTFRFRIQAFSNGYREFIEREAGMTEQVVSKQQLRNYLHQQRYISRYNEDGKKAKSKGHHVWNVEAKKISRNTWWFKEFLRRIASPPPKAVINVPYEWTPTIWDPQIKAPKVYFNSEWLPTWLQWDNNTLRGLPPPDATDCTISVIASYYQGKEIHHLKTNFTIHVMTHTPTTTVYM</sequence>